<evidence type="ECO:0000259" key="3">
    <source>
        <dbReference type="Pfam" id="PF18803"/>
    </source>
</evidence>
<comment type="caution">
    <text evidence="4">The sequence shown here is derived from an EMBL/GenBank/DDBJ whole genome shotgun (WGS) entry which is preliminary data.</text>
</comment>
<evidence type="ECO:0000256" key="2">
    <source>
        <dbReference type="SAM" id="MobiDB-lite"/>
    </source>
</evidence>
<dbReference type="CDD" id="cd19757">
    <property type="entry name" value="Bbox1"/>
    <property type="match status" value="1"/>
</dbReference>
<dbReference type="PANTHER" id="PTHR33104:SF2">
    <property type="entry name" value="CXC3 LIKE CYSTEINE CLUSTER DOMAIN-CONTAINING PROTEIN"/>
    <property type="match status" value="1"/>
</dbReference>
<accession>A0AAD6YH74</accession>
<dbReference type="InterPro" id="IPR041457">
    <property type="entry name" value="CxC2_KDZ-assoc"/>
</dbReference>
<proteinExistence type="predicted"/>
<evidence type="ECO:0000313" key="4">
    <source>
        <dbReference type="EMBL" id="KAJ7221412.1"/>
    </source>
</evidence>
<feature type="domain" description="CxC2-like cysteine cluster KDZ transposase-associated" evidence="3">
    <location>
        <begin position="218"/>
        <end position="324"/>
    </location>
</feature>
<feature type="compositionally biased region" description="Acidic residues" evidence="2">
    <location>
        <begin position="1096"/>
        <end position="1127"/>
    </location>
</feature>
<dbReference type="PANTHER" id="PTHR33104">
    <property type="entry name" value="SI:DKEY-29D5.2"/>
    <property type="match status" value="1"/>
</dbReference>
<dbReference type="InterPro" id="IPR040521">
    <property type="entry name" value="KDZ"/>
</dbReference>
<dbReference type="AlphaFoldDB" id="A0AAD6YH74"/>
<evidence type="ECO:0000313" key="5">
    <source>
        <dbReference type="Proteomes" id="UP001219525"/>
    </source>
</evidence>
<dbReference type="EMBL" id="JARJCW010000008">
    <property type="protein sequence ID" value="KAJ7221412.1"/>
    <property type="molecule type" value="Genomic_DNA"/>
</dbReference>
<dbReference type="Pfam" id="PF18803">
    <property type="entry name" value="CxC2"/>
    <property type="match status" value="1"/>
</dbReference>
<organism evidence="4 5">
    <name type="scientific">Mycena pura</name>
    <dbReference type="NCBI Taxonomy" id="153505"/>
    <lineage>
        <taxon>Eukaryota</taxon>
        <taxon>Fungi</taxon>
        <taxon>Dikarya</taxon>
        <taxon>Basidiomycota</taxon>
        <taxon>Agaricomycotina</taxon>
        <taxon>Agaricomycetes</taxon>
        <taxon>Agaricomycetidae</taxon>
        <taxon>Agaricales</taxon>
        <taxon>Marasmiineae</taxon>
        <taxon>Mycenaceae</taxon>
        <taxon>Mycena</taxon>
    </lineage>
</organism>
<gene>
    <name evidence="4" type="ORF">GGX14DRAFT_558908</name>
</gene>
<feature type="compositionally biased region" description="Basic and acidic residues" evidence="2">
    <location>
        <begin position="1070"/>
        <end position="1081"/>
    </location>
</feature>
<feature type="coiled-coil region" evidence="1">
    <location>
        <begin position="898"/>
        <end position="925"/>
    </location>
</feature>
<evidence type="ECO:0000256" key="1">
    <source>
        <dbReference type="SAM" id="Coils"/>
    </source>
</evidence>
<feature type="region of interest" description="Disordered" evidence="2">
    <location>
        <begin position="1070"/>
        <end position="1127"/>
    </location>
</feature>
<keyword evidence="1" id="KW-0175">Coiled coil</keyword>
<protein>
    <recommendedName>
        <fullName evidence="3">CxC2-like cysteine cluster KDZ transposase-associated domain-containing protein</fullName>
    </recommendedName>
</protein>
<name>A0AAD6YH74_9AGAR</name>
<dbReference type="Proteomes" id="UP001219525">
    <property type="component" value="Unassembled WGS sequence"/>
</dbReference>
<sequence>MSRHALNRKRAHSPVNAAAQRHVFDLDSLLPPAADAPVDSFVDRVSSDSRRIYRDSVPVVATSPVKRARLHASVAQNLPNASSHTTPSPASALGDLAEERYSMGFDDGSWSINQDEGTLFEPVPTARTIKPADSAMRDWMQNHRDACLRVLLWRDGCGAANRTLCPRCLQQERPPRLRCRECKGGVLLCTECCLDVHKDNPLHVIEEWTGIYFKKTSLKDKGLRIQFRHAPGERCTRRFPGHRDFVVLHVNGIHEVAVDFCGCENRAESWYTQLLRAGWYPATIDRPQTCATFQCLDHFQALSLHAKTTAYDFYTMLEYLTDGSGVKSPARYQVFLRMSRQWWHLLLLMRAGRGHDSSGVWGTSSGELAIRCPACPRPGVNLPEGWENAPPEDRCLYIFFLAMDACFRLKRLAVSSELKDPGLVTDQEEMSTCVGLAALDYANTKFSRGYTTTGVGMGVCARHEFVQPNGVGDLQRGERYANMDYILASLLRYIDARLRKILSYDIVCQWWKALKERLQKLPPLVRCNLLLHLCRFVIPKMHIKAHLSVCMTLFSLSLVPGSGQTDGEGIERSWSMIGGAAASTRRSGPGSRADQLDDHYQFWNWTKLVGLAGLLRRRLDAAVVERDRQEEAFEGFCSGQTDKIPAWMKMVEAFEKDGREKNPYETEIKGMTEMAVRNKLEEEDAKEAAAGRVPIHDVSPSGFITAALDLEAQQRRVRVQAELKHAKNTALKINLRSLRRKLNKGIDRFRHLQATYMPAALIHLAALKLPAATLAEDVPLLLPSALTEAQRLGGGCVHGLWELERQMRDAQCRTALVQLRNQLHIKARFLIYKKRHVRHQAMNTRSRTIVTRNESKIRLHSEKYQTAWRALVAICPEGERGVGWRKLRKGDIRYMEDAVELSRRQEKQRRAREREQKKNAELQAMGLLPLVGAVGNDDWEDVDEDDDDEDVVTVGESRREVSWIWTLSGTAGANEQELEEALRIEWSKAYARVRRWREEVRMLGEEGRRMPESFGYEERKWLRRAVAVPVGDNDMSAADSEGLIAYATKQRDMYRELSIRAEKTRTEAKLGKGFRRPREVVRVVSSWPEQGTSTNGEDEDTAEDDDEDEDGFLDSDEEEVDGEADDA</sequence>
<keyword evidence="5" id="KW-1185">Reference proteome</keyword>
<dbReference type="Pfam" id="PF18758">
    <property type="entry name" value="KDZ"/>
    <property type="match status" value="1"/>
</dbReference>
<reference evidence="4" key="1">
    <citation type="submission" date="2023-03" db="EMBL/GenBank/DDBJ databases">
        <title>Massive genome expansion in bonnet fungi (Mycena s.s.) driven by repeated elements and novel gene families across ecological guilds.</title>
        <authorList>
            <consortium name="Lawrence Berkeley National Laboratory"/>
            <person name="Harder C.B."/>
            <person name="Miyauchi S."/>
            <person name="Viragh M."/>
            <person name="Kuo A."/>
            <person name="Thoen E."/>
            <person name="Andreopoulos B."/>
            <person name="Lu D."/>
            <person name="Skrede I."/>
            <person name="Drula E."/>
            <person name="Henrissat B."/>
            <person name="Morin E."/>
            <person name="Kohler A."/>
            <person name="Barry K."/>
            <person name="LaButti K."/>
            <person name="Morin E."/>
            <person name="Salamov A."/>
            <person name="Lipzen A."/>
            <person name="Mereny Z."/>
            <person name="Hegedus B."/>
            <person name="Baldrian P."/>
            <person name="Stursova M."/>
            <person name="Weitz H."/>
            <person name="Taylor A."/>
            <person name="Grigoriev I.V."/>
            <person name="Nagy L.G."/>
            <person name="Martin F."/>
            <person name="Kauserud H."/>
        </authorList>
    </citation>
    <scope>NUCLEOTIDE SEQUENCE</scope>
    <source>
        <strain evidence="4">9144</strain>
    </source>
</reference>